<reference evidence="4 5" key="1">
    <citation type="journal article" date="2011" name="Nat. Biotechnol.">
        <title>Comparative genomic analysis of the thermophilic biomass-degrading fungi Myceliophthora thermophila and Thielavia terrestris.</title>
        <authorList>
            <person name="Berka R.M."/>
            <person name="Grigoriev I.V."/>
            <person name="Otillar R."/>
            <person name="Salamov A."/>
            <person name="Grimwood J."/>
            <person name="Reid I."/>
            <person name="Ishmael N."/>
            <person name="John T."/>
            <person name="Darmond C."/>
            <person name="Moisan M.-C."/>
            <person name="Henrissat B."/>
            <person name="Coutinho P.M."/>
            <person name="Lombard V."/>
            <person name="Natvig D.O."/>
            <person name="Lindquist E."/>
            <person name="Schmutz J."/>
            <person name="Lucas S."/>
            <person name="Harris P."/>
            <person name="Powlowski J."/>
            <person name="Bellemare A."/>
            <person name="Taylor D."/>
            <person name="Butler G."/>
            <person name="de Vries R.P."/>
            <person name="Allijn I.E."/>
            <person name="van den Brink J."/>
            <person name="Ushinsky S."/>
            <person name="Storms R."/>
            <person name="Powell A.J."/>
            <person name="Paulsen I.T."/>
            <person name="Elbourne L.D.H."/>
            <person name="Baker S.E."/>
            <person name="Magnuson J."/>
            <person name="LaBoissiere S."/>
            <person name="Clutterbuck A.J."/>
            <person name="Martinez D."/>
            <person name="Wogulis M."/>
            <person name="de Leon A.L."/>
            <person name="Rey M.W."/>
            <person name="Tsang A."/>
        </authorList>
    </citation>
    <scope>NUCLEOTIDE SEQUENCE [LARGE SCALE GENOMIC DNA]</scope>
    <source>
        <strain evidence="5">ATCC 42464 / BCRC 31852 / DSM 1799</strain>
    </source>
</reference>
<feature type="region of interest" description="Disordered" evidence="1">
    <location>
        <begin position="390"/>
        <end position="419"/>
    </location>
</feature>
<dbReference type="VEuPathDB" id="FungiDB:MYCTH_2310461"/>
<proteinExistence type="predicted"/>
<keyword evidence="3" id="KW-0732">Signal</keyword>
<feature type="chain" id="PRO_5003436517" description="Mid2 domain-containing protein" evidence="3">
    <location>
        <begin position="22"/>
        <end position="507"/>
    </location>
</feature>
<keyword evidence="5" id="KW-1185">Reference proteome</keyword>
<protein>
    <recommendedName>
        <fullName evidence="6">Mid2 domain-containing protein</fullName>
    </recommendedName>
</protein>
<accession>G2QLJ1</accession>
<dbReference type="KEGG" id="mtm:MYCTH_2310461"/>
<evidence type="ECO:0000256" key="1">
    <source>
        <dbReference type="SAM" id="MobiDB-lite"/>
    </source>
</evidence>
<dbReference type="HOGENOM" id="CLU_537676_0_0_1"/>
<feature type="region of interest" description="Disordered" evidence="1">
    <location>
        <begin position="28"/>
        <end position="55"/>
    </location>
</feature>
<dbReference type="eggNOG" id="ENOG502RX5R">
    <property type="taxonomic scope" value="Eukaryota"/>
</dbReference>
<keyword evidence="2" id="KW-0812">Transmembrane</keyword>
<dbReference type="RefSeq" id="XP_003666066.1">
    <property type="nucleotide sequence ID" value="XM_003666018.1"/>
</dbReference>
<feature type="compositionally biased region" description="Polar residues" evidence="1">
    <location>
        <begin position="32"/>
        <end position="47"/>
    </location>
</feature>
<evidence type="ECO:0008006" key="6">
    <source>
        <dbReference type="Google" id="ProtNLM"/>
    </source>
</evidence>
<evidence type="ECO:0000256" key="2">
    <source>
        <dbReference type="SAM" id="Phobius"/>
    </source>
</evidence>
<dbReference type="OrthoDB" id="4591006at2759"/>
<feature type="compositionally biased region" description="Low complexity" evidence="1">
    <location>
        <begin position="234"/>
        <end position="245"/>
    </location>
</feature>
<organism evidence="4 5">
    <name type="scientific">Thermothelomyces thermophilus (strain ATCC 42464 / BCRC 31852 / DSM 1799)</name>
    <name type="common">Sporotrichum thermophile</name>
    <dbReference type="NCBI Taxonomy" id="573729"/>
    <lineage>
        <taxon>Eukaryota</taxon>
        <taxon>Fungi</taxon>
        <taxon>Dikarya</taxon>
        <taxon>Ascomycota</taxon>
        <taxon>Pezizomycotina</taxon>
        <taxon>Sordariomycetes</taxon>
        <taxon>Sordariomycetidae</taxon>
        <taxon>Sordariales</taxon>
        <taxon>Chaetomiaceae</taxon>
        <taxon>Thermothelomyces</taxon>
    </lineage>
</organism>
<feature type="compositionally biased region" description="Low complexity" evidence="1">
    <location>
        <begin position="296"/>
        <end position="306"/>
    </location>
</feature>
<dbReference type="EMBL" id="CP003007">
    <property type="protein sequence ID" value="AEO60821.1"/>
    <property type="molecule type" value="Genomic_DNA"/>
</dbReference>
<evidence type="ECO:0000313" key="4">
    <source>
        <dbReference type="EMBL" id="AEO60821.1"/>
    </source>
</evidence>
<keyword evidence="2" id="KW-0472">Membrane</keyword>
<evidence type="ECO:0000256" key="3">
    <source>
        <dbReference type="SAM" id="SignalP"/>
    </source>
</evidence>
<keyword evidence="2" id="KW-1133">Transmembrane helix</keyword>
<feature type="compositionally biased region" description="Polar residues" evidence="1">
    <location>
        <begin position="258"/>
        <end position="268"/>
    </location>
</feature>
<feature type="compositionally biased region" description="Polar residues" evidence="1">
    <location>
        <begin position="215"/>
        <end position="227"/>
    </location>
</feature>
<feature type="compositionally biased region" description="Low complexity" evidence="1">
    <location>
        <begin position="178"/>
        <end position="202"/>
    </location>
</feature>
<feature type="signal peptide" evidence="3">
    <location>
        <begin position="1"/>
        <end position="21"/>
    </location>
</feature>
<dbReference type="Proteomes" id="UP000007322">
    <property type="component" value="Chromosome 6"/>
</dbReference>
<sequence>MLVIRFFWLQAVLATAQLVDSDGVLGGGGDSAPSSVEEQSPVGTNSPGGILDGVVDKVGGAADKLLSPILDPIVGPTGLFGDDDDAATSTTPAETQDLPPVTSVESSAADPEPTSELATEPTSEATNETTTQPTTREPAPTSQQQPPASSERPSPLPGTEEQQQPTADPAPVPKPDISTVSEAPPSPTTSAAEAPAPSSSVAGVIRISQPVDSPAGTSSAPVGQSPTRAPAPGPTSSRAASQPAASSPPPGDREPVSTLVTTSGTTFLSVFVPPTPTGRLAVIGDTGEPLPTLDLSGQSPSSPEGDGSSDDKSPATAEDETAAGSGGSPTESGTTGGTGGKGIESSSSSSSSSSDGLPLKTKIGIGVGAGAGSIAIAVTATLILWKIRMGRRPASSSSSEDRERGASPTPQEKAKMDFESEHDVAFDFGFLRDRAAATAPPVNATGGGVATGAPGVGRKLTVVNKGEDEWLSTIDTPRQQQQQQFVAELDGGEVPGYYNRGAIGVGR</sequence>
<dbReference type="InParanoid" id="G2QLJ1"/>
<feature type="compositionally biased region" description="Low complexity" evidence="1">
    <location>
        <begin position="118"/>
        <end position="150"/>
    </location>
</feature>
<dbReference type="AlphaFoldDB" id="G2QLJ1"/>
<feature type="transmembrane region" description="Helical" evidence="2">
    <location>
        <begin position="363"/>
        <end position="385"/>
    </location>
</feature>
<feature type="region of interest" description="Disordered" evidence="1">
    <location>
        <begin position="77"/>
        <end position="357"/>
    </location>
</feature>
<dbReference type="OMA" id="DVEEYYG"/>
<dbReference type="GeneID" id="11514125"/>
<feature type="compositionally biased region" description="Low complexity" evidence="1">
    <location>
        <begin position="343"/>
        <end position="356"/>
    </location>
</feature>
<evidence type="ECO:0000313" key="5">
    <source>
        <dbReference type="Proteomes" id="UP000007322"/>
    </source>
</evidence>
<gene>
    <name evidence="4" type="ORF">MYCTH_2310461</name>
</gene>
<name>G2QLJ1_THET4</name>